<gene>
    <name evidence="6" type="ORF">ACFS6J_19770</name>
</gene>
<dbReference type="PROSITE" id="PS50109">
    <property type="entry name" value="HIS_KIN"/>
    <property type="match status" value="1"/>
</dbReference>
<protein>
    <submittedName>
        <fullName evidence="6">Sensor histidine kinase</fullName>
    </submittedName>
</protein>
<dbReference type="RefSeq" id="WP_377612195.1">
    <property type="nucleotide sequence ID" value="NZ_JBHUPA010000016.1"/>
</dbReference>
<dbReference type="EMBL" id="JBHUPA010000016">
    <property type="protein sequence ID" value="MFD2964055.1"/>
    <property type="molecule type" value="Genomic_DNA"/>
</dbReference>
<dbReference type="InterPro" id="IPR036890">
    <property type="entry name" value="HATPase_C_sf"/>
</dbReference>
<keyword evidence="4" id="KW-0812">Transmembrane</keyword>
<keyword evidence="3" id="KW-0902">Two-component regulatory system</keyword>
<dbReference type="SUPFAM" id="SSF55874">
    <property type="entry name" value="ATPase domain of HSP90 chaperone/DNA topoisomerase II/histidine kinase"/>
    <property type="match status" value="1"/>
</dbReference>
<evidence type="ECO:0000256" key="1">
    <source>
        <dbReference type="ARBA" id="ARBA00022679"/>
    </source>
</evidence>
<dbReference type="PANTHER" id="PTHR24421">
    <property type="entry name" value="NITRATE/NITRITE SENSOR PROTEIN NARX-RELATED"/>
    <property type="match status" value="1"/>
</dbReference>
<evidence type="ECO:0000256" key="2">
    <source>
        <dbReference type="ARBA" id="ARBA00022777"/>
    </source>
</evidence>
<evidence type="ECO:0000313" key="7">
    <source>
        <dbReference type="Proteomes" id="UP001597560"/>
    </source>
</evidence>
<feature type="transmembrane region" description="Helical" evidence="4">
    <location>
        <begin position="391"/>
        <end position="413"/>
    </location>
</feature>
<keyword evidence="4" id="KW-1133">Transmembrane helix</keyword>
<dbReference type="InterPro" id="IPR011712">
    <property type="entry name" value="Sig_transdc_His_kin_sub3_dim/P"/>
</dbReference>
<accession>A0ABW6B617</accession>
<dbReference type="InterPro" id="IPR050482">
    <property type="entry name" value="Sensor_HK_TwoCompSys"/>
</dbReference>
<dbReference type="GO" id="GO:0016301">
    <property type="term" value="F:kinase activity"/>
    <property type="evidence" value="ECO:0007669"/>
    <property type="project" value="UniProtKB-KW"/>
</dbReference>
<dbReference type="InterPro" id="IPR005467">
    <property type="entry name" value="His_kinase_dom"/>
</dbReference>
<keyword evidence="1" id="KW-0808">Transferase</keyword>
<keyword evidence="4" id="KW-0472">Membrane</keyword>
<name>A0ABW6B617_9SPHI</name>
<keyword evidence="7" id="KW-1185">Reference proteome</keyword>
<comment type="caution">
    <text evidence="6">The sequence shown here is derived from an EMBL/GenBank/DDBJ whole genome shotgun (WGS) entry which is preliminary data.</text>
</comment>
<reference evidence="7" key="1">
    <citation type="journal article" date="2019" name="Int. J. Syst. Evol. Microbiol.">
        <title>The Global Catalogue of Microorganisms (GCM) 10K type strain sequencing project: providing services to taxonomists for standard genome sequencing and annotation.</title>
        <authorList>
            <consortium name="The Broad Institute Genomics Platform"/>
            <consortium name="The Broad Institute Genome Sequencing Center for Infectious Disease"/>
            <person name="Wu L."/>
            <person name="Ma J."/>
        </authorList>
    </citation>
    <scope>NUCLEOTIDE SEQUENCE [LARGE SCALE GENOMIC DNA]</scope>
    <source>
        <strain evidence="7">KCTC 23098</strain>
    </source>
</reference>
<dbReference type="SMART" id="SM00387">
    <property type="entry name" value="HATPase_c"/>
    <property type="match status" value="1"/>
</dbReference>
<keyword evidence="2 6" id="KW-0418">Kinase</keyword>
<sequence length="650" mass="74465">MKSKFQLFFSDLYILCLFFLLIASQTAIGQSKTNVQIEFNKLNGAYHSGHLPALQYFVKADSVIHQLFSEGKHFEVRELVDILSLYEEIAWSKTEYQRARISYYFLFFNNARMFKKKGASMYYAEKITAEYKKYGEEHPLVEQLQKCKIYQEQRLYSKVIDLFNGEKKYLETLPRLLQQNRVDESVGLNALYILSPTLMGYAKGNDTTAVHQTARLARQIGTAIQRKHLVTRSQLLYTDLLMIDIEHSVANFDGRYNDAKNLLNQMEALKVTYKDQATNFIDINLIRLRIENYLNLQKSDSLRSYISKYETSPNFGKSQSADLAEFKAKLQALQGNYQEAYTYLAIALEHERDLQASLMTESSDLLYAYTQAEHSAIALQRAEKIKQQRTFWLVFISAASSILILVIYLIMVYRSRKARKQIEALNNAANMEIIAMEEAKHQAVREEQKRLGQDLHDGLSSSIAAIRHQLESLSMDTNDILLKKRLDALQVETENAYKVARNKSHEWFSDAGRLPEQSFEKQIKLLTDRSLPDSRYNKTIHIDDNSLVNVGTDRRITLLRIIQEAITNIIKHAKAKNVAILIYEEENNLILTINDDGVGLGENKPGNGNGKSTMGLRSIRQRVQSLDGEIKIHSDSKGTEITISIPSVSS</sequence>
<evidence type="ECO:0000313" key="6">
    <source>
        <dbReference type="EMBL" id="MFD2964055.1"/>
    </source>
</evidence>
<dbReference type="Pfam" id="PF02518">
    <property type="entry name" value="HATPase_c"/>
    <property type="match status" value="1"/>
</dbReference>
<dbReference type="InterPro" id="IPR003594">
    <property type="entry name" value="HATPase_dom"/>
</dbReference>
<dbReference type="CDD" id="cd16917">
    <property type="entry name" value="HATPase_UhpB-NarQ-NarX-like"/>
    <property type="match status" value="1"/>
</dbReference>
<evidence type="ECO:0000256" key="4">
    <source>
        <dbReference type="SAM" id="Phobius"/>
    </source>
</evidence>
<dbReference type="Gene3D" id="3.30.565.10">
    <property type="entry name" value="Histidine kinase-like ATPase, C-terminal domain"/>
    <property type="match status" value="1"/>
</dbReference>
<evidence type="ECO:0000259" key="5">
    <source>
        <dbReference type="PROSITE" id="PS50109"/>
    </source>
</evidence>
<evidence type="ECO:0000256" key="3">
    <source>
        <dbReference type="ARBA" id="ARBA00023012"/>
    </source>
</evidence>
<feature type="domain" description="Histidine kinase" evidence="5">
    <location>
        <begin position="558"/>
        <end position="649"/>
    </location>
</feature>
<organism evidence="6 7">
    <name type="scientific">Olivibacter jilunii</name>
    <dbReference type="NCBI Taxonomy" id="985016"/>
    <lineage>
        <taxon>Bacteria</taxon>
        <taxon>Pseudomonadati</taxon>
        <taxon>Bacteroidota</taxon>
        <taxon>Sphingobacteriia</taxon>
        <taxon>Sphingobacteriales</taxon>
        <taxon>Sphingobacteriaceae</taxon>
        <taxon>Olivibacter</taxon>
    </lineage>
</organism>
<proteinExistence type="predicted"/>
<dbReference type="Proteomes" id="UP001597560">
    <property type="component" value="Unassembled WGS sequence"/>
</dbReference>
<dbReference type="Pfam" id="PF07730">
    <property type="entry name" value="HisKA_3"/>
    <property type="match status" value="1"/>
</dbReference>